<evidence type="ECO:0000313" key="3">
    <source>
        <dbReference type="Proteomes" id="UP000005737"/>
    </source>
</evidence>
<gene>
    <name evidence="2" type="ORF">Lepil_3663</name>
</gene>
<evidence type="ECO:0000313" key="2">
    <source>
        <dbReference type="EMBL" id="EHQ08320.1"/>
    </source>
</evidence>
<accession>H2CL69</accession>
<dbReference type="Proteomes" id="UP000005737">
    <property type="component" value="Unassembled WGS sequence"/>
</dbReference>
<dbReference type="HOGENOM" id="CLU_1364821_0_0_12"/>
<sequence length="200" mass="20984">MKGGLVDAIVAAWQKGHPMYYALSGTVTKASASPKRCDVKVGDATVPDIEYTAEGVPAIDAECLVVFRGNNPDQGLAVGFSRFASIEMEVGSAPAGSPTNATIKTSAEKIELKLLQTEIKLEPTALTAKVGTNELLGAAASGWVFKGPVEFQADVHMKEELTVDKKATVNGIDFENHGHPYTDEPGSIAKVTSKAQPLGA</sequence>
<reference evidence="2 3" key="1">
    <citation type="submission" date="2011-10" db="EMBL/GenBank/DDBJ databases">
        <title>The Improved High-Quality Draft genome of Leptonema illini DSM 21528.</title>
        <authorList>
            <consortium name="US DOE Joint Genome Institute (JGI-PGF)"/>
            <person name="Lucas S."/>
            <person name="Copeland A."/>
            <person name="Lapidus A."/>
            <person name="Glavina del Rio T."/>
            <person name="Dalin E."/>
            <person name="Tice H."/>
            <person name="Bruce D."/>
            <person name="Goodwin L."/>
            <person name="Pitluck S."/>
            <person name="Peters L."/>
            <person name="Mikhailova N."/>
            <person name="Held B."/>
            <person name="Kyrpides N."/>
            <person name="Mavromatis K."/>
            <person name="Ivanova N."/>
            <person name="Markowitz V."/>
            <person name="Cheng J.-F."/>
            <person name="Hugenholtz P."/>
            <person name="Woyke T."/>
            <person name="Wu D."/>
            <person name="Gronow S."/>
            <person name="Wellnitz S."/>
            <person name="Brambilla E.-M."/>
            <person name="Klenk H.-P."/>
            <person name="Eisen J.A."/>
        </authorList>
    </citation>
    <scope>NUCLEOTIDE SEQUENCE [LARGE SCALE GENOMIC DNA]</scope>
    <source>
        <strain evidence="2 3">DSM 21528</strain>
    </source>
</reference>
<organism evidence="2 3">
    <name type="scientific">Leptonema illini DSM 21528</name>
    <dbReference type="NCBI Taxonomy" id="929563"/>
    <lineage>
        <taxon>Bacteria</taxon>
        <taxon>Pseudomonadati</taxon>
        <taxon>Spirochaetota</taxon>
        <taxon>Spirochaetia</taxon>
        <taxon>Leptospirales</taxon>
        <taxon>Leptospiraceae</taxon>
        <taxon>Leptonema</taxon>
    </lineage>
</organism>
<dbReference type="STRING" id="183.GCA_002009735_02096"/>
<keyword evidence="3" id="KW-1185">Reference proteome</keyword>
<dbReference type="EMBL" id="JH597773">
    <property type="protein sequence ID" value="EHQ08320.1"/>
    <property type="molecule type" value="Genomic_DNA"/>
</dbReference>
<dbReference type="RefSeq" id="WP_002774881.1">
    <property type="nucleotide sequence ID" value="NZ_JH597773.1"/>
</dbReference>
<feature type="region of interest" description="Disordered" evidence="1">
    <location>
        <begin position="174"/>
        <end position="200"/>
    </location>
</feature>
<evidence type="ECO:0000256" key="1">
    <source>
        <dbReference type="SAM" id="MobiDB-lite"/>
    </source>
</evidence>
<name>H2CL69_9LEPT</name>
<dbReference type="AlphaFoldDB" id="H2CL69"/>
<protein>
    <submittedName>
        <fullName evidence="2">Uncharacterized protein</fullName>
    </submittedName>
</protein>
<proteinExistence type="predicted"/>